<evidence type="ECO:0000313" key="2">
    <source>
        <dbReference type="Proteomes" id="UP000199665"/>
    </source>
</evidence>
<gene>
    <name evidence="1" type="ORF">SAMN05216205_1257</name>
</gene>
<name>A0ABY0XSG9_9PSED</name>
<accession>A0ABY0XSG9</accession>
<sequence>MSEIPKRPSASKEIILAAAQIVATKINADAETIAQHFQPHMDGYDLAKELDKWAGWDTTRDEMESLDEVGHLVDEAVRDAEKAWFAENDIQPPVPVGTRIKEGLITGIYDYSPASYLVKEDGCLDDSRHRIVRFENAVAA</sequence>
<dbReference type="Proteomes" id="UP000199665">
    <property type="component" value="Unassembled WGS sequence"/>
</dbReference>
<dbReference type="EMBL" id="FNRV01000001">
    <property type="protein sequence ID" value="SEC02285.1"/>
    <property type="molecule type" value="Genomic_DNA"/>
</dbReference>
<organism evidence="1 2">
    <name type="scientific">Pseudomonas mohnii</name>
    <dbReference type="NCBI Taxonomy" id="395600"/>
    <lineage>
        <taxon>Bacteria</taxon>
        <taxon>Pseudomonadati</taxon>
        <taxon>Pseudomonadota</taxon>
        <taxon>Gammaproteobacteria</taxon>
        <taxon>Pseudomonadales</taxon>
        <taxon>Pseudomonadaceae</taxon>
        <taxon>Pseudomonas</taxon>
    </lineage>
</organism>
<reference evidence="1 2" key="1">
    <citation type="submission" date="2016-10" db="EMBL/GenBank/DDBJ databases">
        <authorList>
            <person name="Varghese N."/>
            <person name="Submissions S."/>
        </authorList>
    </citation>
    <scope>NUCLEOTIDE SEQUENCE [LARGE SCALE GENOMIC DNA]</scope>
    <source>
        <strain evidence="1 2">DSM 18327</strain>
    </source>
</reference>
<dbReference type="RefSeq" id="WP_090463590.1">
    <property type="nucleotide sequence ID" value="NZ_FNRV01000001.1"/>
</dbReference>
<evidence type="ECO:0000313" key="1">
    <source>
        <dbReference type="EMBL" id="SEC02285.1"/>
    </source>
</evidence>
<protein>
    <submittedName>
        <fullName evidence="1">Uncharacterized protein</fullName>
    </submittedName>
</protein>
<proteinExistence type="predicted"/>
<comment type="caution">
    <text evidence="1">The sequence shown here is derived from an EMBL/GenBank/DDBJ whole genome shotgun (WGS) entry which is preliminary data.</text>
</comment>
<keyword evidence="2" id="KW-1185">Reference proteome</keyword>